<dbReference type="GO" id="GO:0000785">
    <property type="term" value="C:chromatin"/>
    <property type="evidence" value="ECO:0007669"/>
    <property type="project" value="InterPro"/>
</dbReference>
<dbReference type="Proteomes" id="UP000326062">
    <property type="component" value="Chromosome 3"/>
</dbReference>
<evidence type="ECO:0000256" key="2">
    <source>
        <dbReference type="ARBA" id="ARBA00007696"/>
    </source>
</evidence>
<keyword evidence="3" id="KW-0238">DNA-binding</keyword>
<dbReference type="GO" id="GO:0005634">
    <property type="term" value="C:nucleus"/>
    <property type="evidence" value="ECO:0007669"/>
    <property type="project" value="UniProtKB-SubCell"/>
</dbReference>
<dbReference type="GO" id="GO:0006325">
    <property type="term" value="P:chromatin organization"/>
    <property type="evidence" value="ECO:0007669"/>
    <property type="project" value="TreeGrafter"/>
</dbReference>
<keyword evidence="4" id="KW-0539">Nucleus</keyword>
<reference evidence="9 10" key="1">
    <citation type="submission" date="2019-06" db="EMBL/GenBank/DDBJ databases">
        <title>Discovery of a novel chromosome fission-fusion reversal in muntjac.</title>
        <authorList>
            <person name="Mudd A.B."/>
            <person name="Bredeson J.V."/>
            <person name="Baum R."/>
            <person name="Hockemeyer D."/>
            <person name="Rokhsar D.S."/>
        </authorList>
    </citation>
    <scope>NUCLEOTIDE SEQUENCE [LARGE SCALE GENOMIC DNA]</scope>
    <source>
        <strain evidence="9">UCam_UCB_Mr</strain>
        <tissue evidence="9">Fibroblast cell line</tissue>
    </source>
</reference>
<protein>
    <recommendedName>
        <fullName evidence="6">Non-histone chromosomal protein HMG-17</fullName>
    </recommendedName>
    <alternativeName>
        <fullName evidence="7">High mobility group nucleosome-binding domain-containing protein 2</fullName>
    </alternativeName>
</protein>
<evidence type="ECO:0000256" key="7">
    <source>
        <dbReference type="ARBA" id="ARBA00042290"/>
    </source>
</evidence>
<evidence type="ECO:0000256" key="5">
    <source>
        <dbReference type="ARBA" id="ARBA00037490"/>
    </source>
</evidence>
<comment type="subcellular location">
    <subcellularLocation>
        <location evidence="1">Nucleus</location>
    </subcellularLocation>
</comment>
<dbReference type="AlphaFoldDB" id="A0A5J5MI90"/>
<dbReference type="InterPro" id="IPR000079">
    <property type="entry name" value="HMGN_fam"/>
</dbReference>
<feature type="region of interest" description="Disordered" evidence="8">
    <location>
        <begin position="1"/>
        <end position="70"/>
    </location>
</feature>
<dbReference type="SMART" id="SM00527">
    <property type="entry name" value="HMG17"/>
    <property type="match status" value="1"/>
</dbReference>
<name>A0A5J5MI90_MUNRE</name>
<evidence type="ECO:0000256" key="4">
    <source>
        <dbReference type="ARBA" id="ARBA00023242"/>
    </source>
</evidence>
<evidence type="ECO:0000313" key="9">
    <source>
        <dbReference type="EMBL" id="KAB0380136.1"/>
    </source>
</evidence>
<comment type="caution">
    <text evidence="9">The sequence shown here is derived from an EMBL/GenBank/DDBJ whole genome shotgun (WGS) entry which is preliminary data.</text>
</comment>
<evidence type="ECO:0000256" key="8">
    <source>
        <dbReference type="SAM" id="MobiDB-lite"/>
    </source>
</evidence>
<comment type="similarity">
    <text evidence="2">Belongs to the HMGN family.</text>
</comment>
<accession>A0A5J5MI90</accession>
<sequence>MPKGKTEEDATGDKTKVKDKPQRRSIRLSAKPVPPKPDPKPKKVLAKKKEKAPKGKKNDASKDGNNPTKN</sequence>
<dbReference type="EMBL" id="VCEB01000003">
    <property type="protein sequence ID" value="KAB0380136.1"/>
    <property type="molecule type" value="Genomic_DNA"/>
</dbReference>
<dbReference type="PANTHER" id="PTHR23087:SF13">
    <property type="entry name" value="NON-HISTONE CHROMOSOMAL PROTEIN HMG-17"/>
    <property type="match status" value="1"/>
</dbReference>
<dbReference type="Pfam" id="PF01101">
    <property type="entry name" value="HMG14_17"/>
    <property type="match status" value="1"/>
</dbReference>
<evidence type="ECO:0000256" key="3">
    <source>
        <dbReference type="ARBA" id="ARBA00023125"/>
    </source>
</evidence>
<evidence type="ECO:0000313" key="10">
    <source>
        <dbReference type="Proteomes" id="UP000326062"/>
    </source>
</evidence>
<keyword evidence="10" id="KW-1185">Reference proteome</keyword>
<gene>
    <name evidence="9" type="ORF">FD755_007920</name>
</gene>
<organism evidence="9 10">
    <name type="scientific">Muntiacus reevesi</name>
    <name type="common">Reeves' muntjac</name>
    <name type="synonym">Cervus reevesi</name>
    <dbReference type="NCBI Taxonomy" id="9886"/>
    <lineage>
        <taxon>Eukaryota</taxon>
        <taxon>Metazoa</taxon>
        <taxon>Chordata</taxon>
        <taxon>Craniata</taxon>
        <taxon>Vertebrata</taxon>
        <taxon>Euteleostomi</taxon>
        <taxon>Mammalia</taxon>
        <taxon>Eutheria</taxon>
        <taxon>Laurasiatheria</taxon>
        <taxon>Artiodactyla</taxon>
        <taxon>Ruminantia</taxon>
        <taxon>Pecora</taxon>
        <taxon>Cervidae</taxon>
        <taxon>Muntiacinae</taxon>
        <taxon>Muntiacus</taxon>
    </lineage>
</organism>
<feature type="compositionally biased region" description="Basic residues" evidence="8">
    <location>
        <begin position="42"/>
        <end position="51"/>
    </location>
</feature>
<proteinExistence type="inferred from homology"/>
<dbReference type="PANTHER" id="PTHR23087">
    <property type="entry name" value="NONHISTONE CHROMOSOMAL PROTEIN HMG"/>
    <property type="match status" value="1"/>
</dbReference>
<comment type="function">
    <text evidence="5">Binds to the inner side of the nucleosomal DNA thus altering the interaction between the DNA and the histone octamer. May be involved in the process which maintains transcribable genes in a unique chromatin conformation.</text>
</comment>
<dbReference type="GO" id="GO:0031492">
    <property type="term" value="F:nucleosomal DNA binding"/>
    <property type="evidence" value="ECO:0007669"/>
    <property type="project" value="InterPro"/>
</dbReference>
<evidence type="ECO:0000256" key="6">
    <source>
        <dbReference type="ARBA" id="ARBA00040304"/>
    </source>
</evidence>
<dbReference type="PRINTS" id="PR00925">
    <property type="entry name" value="NONHISHMG17"/>
</dbReference>
<evidence type="ECO:0000256" key="1">
    <source>
        <dbReference type="ARBA" id="ARBA00004123"/>
    </source>
</evidence>
<feature type="compositionally biased region" description="Basic and acidic residues" evidence="8">
    <location>
        <begin position="52"/>
        <end position="62"/>
    </location>
</feature>
<feature type="compositionally biased region" description="Basic and acidic residues" evidence="8">
    <location>
        <begin position="1"/>
        <end position="22"/>
    </location>
</feature>